<dbReference type="EMBL" id="CABPRJ010002383">
    <property type="protein sequence ID" value="VVC44554.1"/>
    <property type="molecule type" value="Genomic_DNA"/>
</dbReference>
<organism evidence="1 2">
    <name type="scientific">Cinara cedri</name>
    <dbReference type="NCBI Taxonomy" id="506608"/>
    <lineage>
        <taxon>Eukaryota</taxon>
        <taxon>Metazoa</taxon>
        <taxon>Ecdysozoa</taxon>
        <taxon>Arthropoda</taxon>
        <taxon>Hexapoda</taxon>
        <taxon>Insecta</taxon>
        <taxon>Pterygota</taxon>
        <taxon>Neoptera</taxon>
        <taxon>Paraneoptera</taxon>
        <taxon>Hemiptera</taxon>
        <taxon>Sternorrhyncha</taxon>
        <taxon>Aphidomorpha</taxon>
        <taxon>Aphidoidea</taxon>
        <taxon>Aphididae</taxon>
        <taxon>Lachninae</taxon>
        <taxon>Cinara</taxon>
    </lineage>
</organism>
<keyword evidence="2" id="KW-1185">Reference proteome</keyword>
<proteinExistence type="predicted"/>
<dbReference type="OrthoDB" id="6626863at2759"/>
<reference evidence="1 2" key="1">
    <citation type="submission" date="2019-08" db="EMBL/GenBank/DDBJ databases">
        <authorList>
            <person name="Alioto T."/>
            <person name="Alioto T."/>
            <person name="Gomez Garrido J."/>
        </authorList>
    </citation>
    <scope>NUCLEOTIDE SEQUENCE [LARGE SCALE GENOMIC DNA]</scope>
</reference>
<name>A0A5E4NPN8_9HEMI</name>
<evidence type="ECO:0000313" key="1">
    <source>
        <dbReference type="EMBL" id="VVC44554.1"/>
    </source>
</evidence>
<dbReference type="AlphaFoldDB" id="A0A5E4NPN8"/>
<accession>A0A5E4NPN8</accession>
<dbReference type="Proteomes" id="UP000325440">
    <property type="component" value="Unassembled WGS sequence"/>
</dbReference>
<evidence type="ECO:0000313" key="2">
    <source>
        <dbReference type="Proteomes" id="UP000325440"/>
    </source>
</evidence>
<sequence>MACFERRVLRRIYGPILENEVYRRTNVEKALEGKVNGERSKSRPRQHWIDRVSVDLNMYARGLTIEDSIDRNGWLKVVEAAKVLQGP</sequence>
<protein>
    <submittedName>
        <fullName evidence="1">Uncharacterized protein</fullName>
    </submittedName>
</protein>
<gene>
    <name evidence="1" type="ORF">CINCED_3A005493</name>
</gene>